<keyword evidence="3" id="KW-0804">Transcription</keyword>
<feature type="domain" description="HTH lacI-type" evidence="4">
    <location>
        <begin position="15"/>
        <end position="69"/>
    </location>
</feature>
<dbReference type="Pfam" id="PF00532">
    <property type="entry name" value="Peripla_BP_1"/>
    <property type="match status" value="1"/>
</dbReference>
<dbReference type="PROSITE" id="PS50932">
    <property type="entry name" value="HTH_LACI_2"/>
    <property type="match status" value="1"/>
</dbReference>
<gene>
    <name evidence="5" type="ORF">GCM10011386_07960</name>
</gene>
<proteinExistence type="predicted"/>
<keyword evidence="6" id="KW-1185">Reference proteome</keyword>
<organism evidence="5 6">
    <name type="scientific">Parapedobacter defluvii</name>
    <dbReference type="NCBI Taxonomy" id="2045106"/>
    <lineage>
        <taxon>Bacteria</taxon>
        <taxon>Pseudomonadati</taxon>
        <taxon>Bacteroidota</taxon>
        <taxon>Sphingobacteriia</taxon>
        <taxon>Sphingobacteriales</taxon>
        <taxon>Sphingobacteriaceae</taxon>
        <taxon>Parapedobacter</taxon>
    </lineage>
</organism>
<dbReference type="InterPro" id="IPR001761">
    <property type="entry name" value="Peripla_BP/Lac1_sug-bd_dom"/>
</dbReference>
<evidence type="ECO:0000256" key="2">
    <source>
        <dbReference type="ARBA" id="ARBA00023125"/>
    </source>
</evidence>
<comment type="caution">
    <text evidence="5">The sequence shown here is derived from an EMBL/GenBank/DDBJ whole genome shotgun (WGS) entry which is preliminary data.</text>
</comment>
<evidence type="ECO:0000259" key="4">
    <source>
        <dbReference type="PROSITE" id="PS50932"/>
    </source>
</evidence>
<sequence length="349" mass="38695">MLLLSPLTSFNLKKITILDIAKELNITFSTVARALNDHPAISAATKKAVRETADRLGYRPNKVASSLRSGKTKIIGVLVPRLDVSFFSSVVHGIEGVMNENGYTILLYQSQESAKQENKGIDTFLRSRVDGIIASISLETEGAGGYGEVKERGIPLAFFDRAPQALDVPSVTIDDYRGGFMATEHLIKSGYRRIVHINGYRNMHIFNERLRGYLDALKQYGLPVDENLIVKGDFSLEFGRHCVRDLLAKGVEFDAVFTLEDFTAMGVVQELKAAGKRVPKEVGVVGFANEAFTSLVSPTVSTLDQRTVEMGEEVAHLFLKLLKKGNYYSHKPEKIILEPELLIRESSSR</sequence>
<dbReference type="InterPro" id="IPR000843">
    <property type="entry name" value="HTH_LacI"/>
</dbReference>
<dbReference type="Gene3D" id="1.10.260.40">
    <property type="entry name" value="lambda repressor-like DNA-binding domains"/>
    <property type="match status" value="1"/>
</dbReference>
<dbReference type="EMBL" id="BMIK01000002">
    <property type="protein sequence ID" value="GGC18486.1"/>
    <property type="molecule type" value="Genomic_DNA"/>
</dbReference>
<accession>A0ABQ1L8K6</accession>
<dbReference type="SUPFAM" id="SSF47413">
    <property type="entry name" value="lambda repressor-like DNA-binding domains"/>
    <property type="match status" value="1"/>
</dbReference>
<dbReference type="CDD" id="cd01392">
    <property type="entry name" value="HTH_LacI"/>
    <property type="match status" value="1"/>
</dbReference>
<dbReference type="PANTHER" id="PTHR30146">
    <property type="entry name" value="LACI-RELATED TRANSCRIPTIONAL REPRESSOR"/>
    <property type="match status" value="1"/>
</dbReference>
<keyword evidence="2" id="KW-0238">DNA-binding</keyword>
<dbReference type="InterPro" id="IPR028082">
    <property type="entry name" value="Peripla_BP_I"/>
</dbReference>
<dbReference type="Gene3D" id="3.40.50.2300">
    <property type="match status" value="2"/>
</dbReference>
<dbReference type="Proteomes" id="UP000597338">
    <property type="component" value="Unassembled WGS sequence"/>
</dbReference>
<dbReference type="CDD" id="cd06267">
    <property type="entry name" value="PBP1_LacI_sugar_binding-like"/>
    <property type="match status" value="1"/>
</dbReference>
<reference evidence="6" key="1">
    <citation type="journal article" date="2019" name="Int. J. Syst. Evol. Microbiol.">
        <title>The Global Catalogue of Microorganisms (GCM) 10K type strain sequencing project: providing services to taxonomists for standard genome sequencing and annotation.</title>
        <authorList>
            <consortium name="The Broad Institute Genomics Platform"/>
            <consortium name="The Broad Institute Genome Sequencing Center for Infectious Disease"/>
            <person name="Wu L."/>
            <person name="Ma J."/>
        </authorList>
    </citation>
    <scope>NUCLEOTIDE SEQUENCE [LARGE SCALE GENOMIC DNA]</scope>
    <source>
        <strain evidence="6">CGMCC 1.15342</strain>
    </source>
</reference>
<name>A0ABQ1L8K6_9SPHI</name>
<dbReference type="InterPro" id="IPR010982">
    <property type="entry name" value="Lambda_DNA-bd_dom_sf"/>
</dbReference>
<dbReference type="SUPFAM" id="SSF53822">
    <property type="entry name" value="Periplasmic binding protein-like I"/>
    <property type="match status" value="1"/>
</dbReference>
<protein>
    <submittedName>
        <fullName evidence="5">LacI family transcriptional regulator</fullName>
    </submittedName>
</protein>
<evidence type="ECO:0000256" key="3">
    <source>
        <dbReference type="ARBA" id="ARBA00023163"/>
    </source>
</evidence>
<dbReference type="Pfam" id="PF00356">
    <property type="entry name" value="LacI"/>
    <property type="match status" value="1"/>
</dbReference>
<evidence type="ECO:0000313" key="5">
    <source>
        <dbReference type="EMBL" id="GGC18486.1"/>
    </source>
</evidence>
<evidence type="ECO:0000256" key="1">
    <source>
        <dbReference type="ARBA" id="ARBA00023015"/>
    </source>
</evidence>
<keyword evidence="1" id="KW-0805">Transcription regulation</keyword>
<dbReference type="PANTHER" id="PTHR30146:SF154">
    <property type="entry name" value="TRANSCRIPTION REGULATOR, MEMBER OF GALR FAMILY"/>
    <property type="match status" value="1"/>
</dbReference>
<evidence type="ECO:0000313" key="6">
    <source>
        <dbReference type="Proteomes" id="UP000597338"/>
    </source>
</evidence>
<dbReference type="SMART" id="SM00354">
    <property type="entry name" value="HTH_LACI"/>
    <property type="match status" value="1"/>
</dbReference>